<gene>
    <name evidence="2" type="ORF">AKO1_009890</name>
</gene>
<dbReference type="AlphaFoldDB" id="A0AAW2ZN94"/>
<keyword evidence="1" id="KW-0472">Membrane</keyword>
<evidence type="ECO:0000256" key="1">
    <source>
        <dbReference type="SAM" id="Phobius"/>
    </source>
</evidence>
<feature type="transmembrane region" description="Helical" evidence="1">
    <location>
        <begin position="40"/>
        <end position="60"/>
    </location>
</feature>
<sequence>MEEQEPKRVKFSIKKAIDEIRAVLAGNTPIKLARINYREVVGSGFIGFGIAGVIAGYLIYSKRLPKEKYDSLENLFYAKQRVKLITEAKNKQNEKA</sequence>
<keyword evidence="1" id="KW-1133">Transmembrane helix</keyword>
<comment type="caution">
    <text evidence="2">The sequence shown here is derived from an EMBL/GenBank/DDBJ whole genome shotgun (WGS) entry which is preliminary data.</text>
</comment>
<evidence type="ECO:0000313" key="3">
    <source>
        <dbReference type="Proteomes" id="UP001431209"/>
    </source>
</evidence>
<dbReference type="EMBL" id="JAOPGA020001789">
    <property type="protein sequence ID" value="KAL0491321.1"/>
    <property type="molecule type" value="Genomic_DNA"/>
</dbReference>
<reference evidence="2 3" key="1">
    <citation type="submission" date="2024-03" db="EMBL/GenBank/DDBJ databases">
        <title>The Acrasis kona genome and developmental transcriptomes reveal deep origins of eukaryotic multicellular pathways.</title>
        <authorList>
            <person name="Sheikh S."/>
            <person name="Fu C.-J."/>
            <person name="Brown M.W."/>
            <person name="Baldauf S.L."/>
        </authorList>
    </citation>
    <scope>NUCLEOTIDE SEQUENCE [LARGE SCALE GENOMIC DNA]</scope>
    <source>
        <strain evidence="2 3">ATCC MYA-3509</strain>
    </source>
</reference>
<keyword evidence="1" id="KW-0812">Transmembrane</keyword>
<protein>
    <submittedName>
        <fullName evidence="2">Chorismate synthase</fullName>
    </submittedName>
</protein>
<organism evidence="2 3">
    <name type="scientific">Acrasis kona</name>
    <dbReference type="NCBI Taxonomy" id="1008807"/>
    <lineage>
        <taxon>Eukaryota</taxon>
        <taxon>Discoba</taxon>
        <taxon>Heterolobosea</taxon>
        <taxon>Tetramitia</taxon>
        <taxon>Eutetramitia</taxon>
        <taxon>Acrasidae</taxon>
        <taxon>Acrasis</taxon>
    </lineage>
</organism>
<evidence type="ECO:0000313" key="2">
    <source>
        <dbReference type="EMBL" id="KAL0491321.1"/>
    </source>
</evidence>
<proteinExistence type="predicted"/>
<keyword evidence="3" id="KW-1185">Reference proteome</keyword>
<dbReference type="Proteomes" id="UP001431209">
    <property type="component" value="Unassembled WGS sequence"/>
</dbReference>
<accession>A0AAW2ZN94</accession>
<name>A0AAW2ZN94_9EUKA</name>